<evidence type="ECO:0000256" key="1">
    <source>
        <dbReference type="SAM" id="MobiDB-lite"/>
    </source>
</evidence>
<comment type="caution">
    <text evidence="2">The sequence shown here is derived from an EMBL/GenBank/DDBJ whole genome shotgun (WGS) entry which is preliminary data.</text>
</comment>
<dbReference type="Proteomes" id="UP000308730">
    <property type="component" value="Unassembled WGS sequence"/>
</dbReference>
<name>A0A4S4MV05_9APHY</name>
<evidence type="ECO:0000313" key="2">
    <source>
        <dbReference type="EMBL" id="THH27170.1"/>
    </source>
</evidence>
<sequence length="283" mass="32589">MSSTKRNSTERKSAKKQSRKPYNRETTSRYARNVLGLHSTRPPAMPLSALYEDTLNRKNHRDCLLLSCKRYYPNIVLRHDFDILYLGSGLFNEDDSDFYAFSDKQFDLELSAFSGSRTAEERESGVVLEKYWEYLRETMEAPPSAAGIKPPPGEADVRIRPIPDSKYSMRLWGKHLEQSRQYCLDFVNTETGEAVDSPFEYELWTVPRRATPMVFCPSGRLYTLEETLGCSLEGSTDGVSKFLLFEGMACRLTRPGKKCIYFEVPVRDHPEDESDEQEHTIVF</sequence>
<dbReference type="AlphaFoldDB" id="A0A4S4MV05"/>
<feature type="region of interest" description="Disordered" evidence="1">
    <location>
        <begin position="1"/>
        <end position="27"/>
    </location>
</feature>
<proteinExistence type="predicted"/>
<organism evidence="2 3">
    <name type="scientific">Antrodiella citrinella</name>
    <dbReference type="NCBI Taxonomy" id="2447956"/>
    <lineage>
        <taxon>Eukaryota</taxon>
        <taxon>Fungi</taxon>
        <taxon>Dikarya</taxon>
        <taxon>Basidiomycota</taxon>
        <taxon>Agaricomycotina</taxon>
        <taxon>Agaricomycetes</taxon>
        <taxon>Polyporales</taxon>
        <taxon>Steccherinaceae</taxon>
        <taxon>Antrodiella</taxon>
    </lineage>
</organism>
<accession>A0A4S4MV05</accession>
<protein>
    <submittedName>
        <fullName evidence="2">Uncharacterized protein</fullName>
    </submittedName>
</protein>
<dbReference type="OrthoDB" id="2628807at2759"/>
<gene>
    <name evidence="2" type="ORF">EUX98_g7019</name>
</gene>
<evidence type="ECO:0000313" key="3">
    <source>
        <dbReference type="Proteomes" id="UP000308730"/>
    </source>
</evidence>
<dbReference type="EMBL" id="SGPM01000274">
    <property type="protein sequence ID" value="THH27170.1"/>
    <property type="molecule type" value="Genomic_DNA"/>
</dbReference>
<keyword evidence="3" id="KW-1185">Reference proteome</keyword>
<reference evidence="2 3" key="1">
    <citation type="submission" date="2019-02" db="EMBL/GenBank/DDBJ databases">
        <title>Genome sequencing of the rare red list fungi Antrodiella citrinella (Flaviporus citrinellus).</title>
        <authorList>
            <person name="Buettner E."/>
            <person name="Kellner H."/>
        </authorList>
    </citation>
    <scope>NUCLEOTIDE SEQUENCE [LARGE SCALE GENOMIC DNA]</scope>
    <source>
        <strain evidence="2 3">DSM 108506</strain>
    </source>
</reference>